<sequence length="234" mass="27388">MIKAILMDSGKVLNKPVTGNWFIPPKFFYYVDWERFEAIPILKRKEAFKKANEAMKNQNLIVTEKEEYEYFVQYYRVFSEELLCLKLNDRDVEAIAKDLVYNYRKYDFYGDVNSEIPKLSEKYKLAVVSDAWPSLKGVFKRAGFGRYFSSFVISSTKGTTKPNEIMYKTALSELGVLPEEAVFIDDNIKNCKGAEELGIKSVALSRDKRSYFYNKIFNRKFKVIKNLKQLNKII</sequence>
<dbReference type="SUPFAM" id="SSF56784">
    <property type="entry name" value="HAD-like"/>
    <property type="match status" value="1"/>
</dbReference>
<dbReference type="EMBL" id="CP096983">
    <property type="protein sequence ID" value="URZ10114.1"/>
    <property type="molecule type" value="Genomic_DNA"/>
</dbReference>
<accession>A0A1S8LZW5</accession>
<name>A0A1S8LZW5_9CLOT</name>
<dbReference type="Gene3D" id="3.40.50.1000">
    <property type="entry name" value="HAD superfamily/HAD-like"/>
    <property type="match status" value="1"/>
</dbReference>
<keyword evidence="2" id="KW-1185">Reference proteome</keyword>
<organism evidence="1 2">
    <name type="scientific">Clostridium felsineum</name>
    <dbReference type="NCBI Taxonomy" id="36839"/>
    <lineage>
        <taxon>Bacteria</taxon>
        <taxon>Bacillati</taxon>
        <taxon>Bacillota</taxon>
        <taxon>Clostridia</taxon>
        <taxon>Eubacteriales</taxon>
        <taxon>Clostridiaceae</taxon>
        <taxon>Clostridium</taxon>
    </lineage>
</organism>
<dbReference type="KEGG" id="crw:CROST_008220"/>
<dbReference type="AlphaFoldDB" id="A0A1S8LZW5"/>
<dbReference type="InterPro" id="IPR023214">
    <property type="entry name" value="HAD_sf"/>
</dbReference>
<dbReference type="NCBIfam" id="TIGR01549">
    <property type="entry name" value="HAD-SF-IA-v1"/>
    <property type="match status" value="1"/>
</dbReference>
<dbReference type="PANTHER" id="PTHR47829">
    <property type="entry name" value="HYDROLASE, PUTATIVE (AFU_ORTHOLOGUE AFUA_1G12880)-RELATED"/>
    <property type="match status" value="1"/>
</dbReference>
<dbReference type="Pfam" id="PF13419">
    <property type="entry name" value="HAD_2"/>
    <property type="match status" value="1"/>
</dbReference>
<evidence type="ECO:0000313" key="1">
    <source>
        <dbReference type="EMBL" id="URZ10114.1"/>
    </source>
</evidence>
<evidence type="ECO:0000313" key="2">
    <source>
        <dbReference type="Proteomes" id="UP000190951"/>
    </source>
</evidence>
<dbReference type="InterPro" id="IPR052898">
    <property type="entry name" value="ACAD10-like"/>
</dbReference>
<protein>
    <submittedName>
        <fullName evidence="1">Uncharacterized protein</fullName>
    </submittedName>
</protein>
<dbReference type="NCBIfam" id="TIGR01509">
    <property type="entry name" value="HAD-SF-IA-v3"/>
    <property type="match status" value="1"/>
</dbReference>
<dbReference type="InterPro" id="IPR041492">
    <property type="entry name" value="HAD_2"/>
</dbReference>
<dbReference type="PANTHER" id="PTHR47829:SF1">
    <property type="entry name" value="HAD FAMILY PHOSPHATASE"/>
    <property type="match status" value="1"/>
</dbReference>
<reference evidence="1 2" key="1">
    <citation type="submission" date="2022-04" db="EMBL/GenBank/DDBJ databases">
        <title>Genome sequence of C. roseum typestrain.</title>
        <authorList>
            <person name="Poehlein A."/>
            <person name="Schoch T."/>
            <person name="Duerre P."/>
            <person name="Daniel R."/>
        </authorList>
    </citation>
    <scope>NUCLEOTIDE SEQUENCE [LARGE SCALE GENOMIC DNA]</scope>
    <source>
        <strain evidence="1 2">DSM 7320</strain>
    </source>
</reference>
<dbReference type="RefSeq" id="WP_077834580.1">
    <property type="nucleotide sequence ID" value="NZ_CP096983.1"/>
</dbReference>
<proteinExistence type="predicted"/>
<dbReference type="STRING" id="84029.CROST_17070"/>
<dbReference type="Proteomes" id="UP000190951">
    <property type="component" value="Chromosome"/>
</dbReference>
<dbReference type="PRINTS" id="PR00413">
    <property type="entry name" value="HADHALOGNASE"/>
</dbReference>
<dbReference type="InterPro" id="IPR036412">
    <property type="entry name" value="HAD-like_sf"/>
</dbReference>
<dbReference type="InterPro" id="IPR006439">
    <property type="entry name" value="HAD-SF_hydro_IA"/>
</dbReference>
<gene>
    <name evidence="1" type="ORF">CROST_008220</name>
</gene>